<name>A0A0C2ZID9_9AGAM</name>
<dbReference type="AlphaFoldDB" id="A0A0C2ZID9"/>
<evidence type="ECO:0000313" key="1">
    <source>
        <dbReference type="EMBL" id="KIM61393.1"/>
    </source>
</evidence>
<dbReference type="InParanoid" id="A0A0C2ZID9"/>
<dbReference type="Proteomes" id="UP000053989">
    <property type="component" value="Unassembled WGS sequence"/>
</dbReference>
<reference evidence="1 2" key="1">
    <citation type="submission" date="2014-04" db="EMBL/GenBank/DDBJ databases">
        <authorList>
            <consortium name="DOE Joint Genome Institute"/>
            <person name="Kuo A."/>
            <person name="Kohler A."/>
            <person name="Nagy L.G."/>
            <person name="Floudas D."/>
            <person name="Copeland A."/>
            <person name="Barry K.W."/>
            <person name="Cichocki N."/>
            <person name="Veneault-Fourrey C."/>
            <person name="LaButti K."/>
            <person name="Lindquist E.A."/>
            <person name="Lipzen A."/>
            <person name="Lundell T."/>
            <person name="Morin E."/>
            <person name="Murat C."/>
            <person name="Sun H."/>
            <person name="Tunlid A."/>
            <person name="Henrissat B."/>
            <person name="Grigoriev I.V."/>
            <person name="Hibbett D.S."/>
            <person name="Martin F."/>
            <person name="Nordberg H.P."/>
            <person name="Cantor M.N."/>
            <person name="Hua S.X."/>
        </authorList>
    </citation>
    <scope>NUCLEOTIDE SEQUENCE [LARGE SCALE GENOMIC DNA]</scope>
    <source>
        <strain evidence="1 2">Foug A</strain>
    </source>
</reference>
<dbReference type="STRING" id="1036808.A0A0C2ZID9"/>
<proteinExistence type="predicted"/>
<dbReference type="HOGENOM" id="CLU_1321599_0_0_1"/>
<protein>
    <submittedName>
        <fullName evidence="1">Uncharacterized protein</fullName>
    </submittedName>
</protein>
<sequence length="208" mass="23423">MAEGLAQTALPGTYIQAIQTRAEVFALIAFDRYIDLVILRGSDSLVIVTVEQRVVTHAMPSSSTKSRKNSGIIVALPNPDSKPMIHSLEHGNTRRATTPACLRHRVQEKYLLDPRVQQCHRAHNAELVRSEESETCQQVLIAILIVRRIPSNRCQLARVSCFADDIKYRMSERVMCGRVSVTCDKELGKVVLVSVWTKYEGDDGELYW</sequence>
<reference evidence="2" key="2">
    <citation type="submission" date="2015-01" db="EMBL/GenBank/DDBJ databases">
        <title>Evolutionary Origins and Diversification of the Mycorrhizal Mutualists.</title>
        <authorList>
            <consortium name="DOE Joint Genome Institute"/>
            <consortium name="Mycorrhizal Genomics Consortium"/>
            <person name="Kohler A."/>
            <person name="Kuo A."/>
            <person name="Nagy L.G."/>
            <person name="Floudas D."/>
            <person name="Copeland A."/>
            <person name="Barry K.W."/>
            <person name="Cichocki N."/>
            <person name="Veneault-Fourrey C."/>
            <person name="LaButti K."/>
            <person name="Lindquist E.A."/>
            <person name="Lipzen A."/>
            <person name="Lundell T."/>
            <person name="Morin E."/>
            <person name="Murat C."/>
            <person name="Riley R."/>
            <person name="Ohm R."/>
            <person name="Sun H."/>
            <person name="Tunlid A."/>
            <person name="Henrissat B."/>
            <person name="Grigoriev I.V."/>
            <person name="Hibbett D.S."/>
            <person name="Martin F."/>
        </authorList>
    </citation>
    <scope>NUCLEOTIDE SEQUENCE [LARGE SCALE GENOMIC DNA]</scope>
    <source>
        <strain evidence="2">Foug A</strain>
    </source>
</reference>
<keyword evidence="2" id="KW-1185">Reference proteome</keyword>
<evidence type="ECO:0000313" key="2">
    <source>
        <dbReference type="Proteomes" id="UP000053989"/>
    </source>
</evidence>
<dbReference type="EMBL" id="KN822052">
    <property type="protein sequence ID" value="KIM61393.1"/>
    <property type="molecule type" value="Genomic_DNA"/>
</dbReference>
<organism evidence="1 2">
    <name type="scientific">Scleroderma citrinum Foug A</name>
    <dbReference type="NCBI Taxonomy" id="1036808"/>
    <lineage>
        <taxon>Eukaryota</taxon>
        <taxon>Fungi</taxon>
        <taxon>Dikarya</taxon>
        <taxon>Basidiomycota</taxon>
        <taxon>Agaricomycotina</taxon>
        <taxon>Agaricomycetes</taxon>
        <taxon>Agaricomycetidae</taxon>
        <taxon>Boletales</taxon>
        <taxon>Sclerodermatineae</taxon>
        <taxon>Sclerodermataceae</taxon>
        <taxon>Scleroderma</taxon>
    </lineage>
</organism>
<dbReference type="InterPro" id="IPR016162">
    <property type="entry name" value="Ald_DH_N"/>
</dbReference>
<dbReference type="GO" id="GO:0016491">
    <property type="term" value="F:oxidoreductase activity"/>
    <property type="evidence" value="ECO:0007669"/>
    <property type="project" value="InterPro"/>
</dbReference>
<accession>A0A0C2ZID9</accession>
<dbReference type="Gene3D" id="3.40.605.10">
    <property type="entry name" value="Aldehyde Dehydrogenase, Chain A, domain 1"/>
    <property type="match status" value="1"/>
</dbReference>
<gene>
    <name evidence="1" type="ORF">SCLCIDRAFT_25881</name>
</gene>